<feature type="site" description="Transition state stabilizer" evidence="7">
    <location>
        <position position="25"/>
    </location>
</feature>
<dbReference type="Pfam" id="PF01128">
    <property type="entry name" value="IspD"/>
    <property type="match status" value="1"/>
</dbReference>
<dbReference type="NCBIfam" id="TIGR00453">
    <property type="entry name" value="ispD"/>
    <property type="match status" value="1"/>
</dbReference>
<evidence type="ECO:0000313" key="9">
    <source>
        <dbReference type="EMBL" id="SKA63847.1"/>
    </source>
</evidence>
<dbReference type="GO" id="GO:0019288">
    <property type="term" value="P:isopentenyl diphosphate biosynthetic process, methylerythritol 4-phosphate pathway"/>
    <property type="evidence" value="ECO:0007669"/>
    <property type="project" value="UniProtKB-UniRule"/>
</dbReference>
<evidence type="ECO:0000256" key="5">
    <source>
        <dbReference type="ARBA" id="ARBA00022695"/>
    </source>
</evidence>
<dbReference type="PROSITE" id="PS50112">
    <property type="entry name" value="PAS"/>
    <property type="match status" value="1"/>
</dbReference>
<dbReference type="PANTHER" id="PTHR32125">
    <property type="entry name" value="2-C-METHYL-D-ERYTHRITOL 4-PHOSPHATE CYTIDYLYLTRANSFERASE, CHLOROPLASTIC"/>
    <property type="match status" value="1"/>
</dbReference>
<keyword evidence="6 7" id="KW-0414">Isoprene biosynthesis</keyword>
<accession>A0A1T4VFZ5</accession>
<dbReference type="FunFam" id="3.90.550.10:FF:000003">
    <property type="entry name" value="2-C-methyl-D-erythritol 4-phosphate cytidylyltransferase"/>
    <property type="match status" value="1"/>
</dbReference>
<evidence type="ECO:0000256" key="3">
    <source>
        <dbReference type="ARBA" id="ARBA00009789"/>
    </source>
</evidence>
<sequence>MESTKIDVVLPAAGVGKRMHLNIPKQYAILGDKTVLELTVEAVFKCPLVNNIIIGISREDEYFNDLPLADNPRIIKANGGKERSDTVRLCLEHVVTPWVMVHDAARPFVHVDDLNSLCSKVGSSEVGAILACRSSDTLKQVVNGKIIKTVPRESIFRAYTPQLFKTDILKKALNHAVESNISITDDASAVELLGYSVDIVEGRADNIKLTTPEDLAMARRLLED</sequence>
<evidence type="ECO:0000313" key="10">
    <source>
        <dbReference type="Proteomes" id="UP000242432"/>
    </source>
</evidence>
<dbReference type="HAMAP" id="MF_00108">
    <property type="entry name" value="IspD"/>
    <property type="match status" value="1"/>
</dbReference>
<evidence type="ECO:0000256" key="7">
    <source>
        <dbReference type="HAMAP-Rule" id="MF_00108"/>
    </source>
</evidence>
<feature type="site" description="Positions MEP for the nucleophilic attack" evidence="7">
    <location>
        <position position="208"/>
    </location>
</feature>
<feature type="site" description="Positions MEP for the nucleophilic attack" evidence="7">
    <location>
        <position position="152"/>
    </location>
</feature>
<dbReference type="InterPro" id="IPR029044">
    <property type="entry name" value="Nucleotide-diphossugar_trans"/>
</dbReference>
<dbReference type="Proteomes" id="UP000242432">
    <property type="component" value="Unassembled WGS sequence"/>
</dbReference>
<keyword evidence="5 7" id="KW-0548">Nucleotidyltransferase</keyword>
<dbReference type="UniPathway" id="UPA00056">
    <property type="reaction ID" value="UER00093"/>
</dbReference>
<keyword evidence="4 7" id="KW-0808">Transferase</keyword>
<dbReference type="EMBL" id="FUXX01000023">
    <property type="protein sequence ID" value="SKA63847.1"/>
    <property type="molecule type" value="Genomic_DNA"/>
</dbReference>
<feature type="domain" description="PAS" evidence="8">
    <location>
        <begin position="186"/>
        <end position="224"/>
    </location>
</feature>
<dbReference type="InterPro" id="IPR050088">
    <property type="entry name" value="IspD/TarI_cytidylyltransf_bact"/>
</dbReference>
<evidence type="ECO:0000256" key="4">
    <source>
        <dbReference type="ARBA" id="ARBA00022679"/>
    </source>
</evidence>
<dbReference type="GO" id="GO:0050518">
    <property type="term" value="F:2-C-methyl-D-erythritol 4-phosphate cytidylyltransferase activity"/>
    <property type="evidence" value="ECO:0007669"/>
    <property type="project" value="UniProtKB-UniRule"/>
</dbReference>
<comment type="pathway">
    <text evidence="2 7">Isoprenoid biosynthesis; isopentenyl diphosphate biosynthesis via DXP pathway; isopentenyl diphosphate from 1-deoxy-D-xylulose 5-phosphate: step 2/6.</text>
</comment>
<comment type="function">
    <text evidence="7">Catalyzes the formation of 4-diphosphocytidyl-2-C-methyl-D-erythritol from CTP and 2-C-methyl-D-erythritol 4-phosphate (MEP).</text>
</comment>
<dbReference type="EC" id="2.7.7.60" evidence="7"/>
<feature type="site" description="Transition state stabilizer" evidence="7">
    <location>
        <position position="18"/>
    </location>
</feature>
<dbReference type="PANTHER" id="PTHR32125:SF4">
    <property type="entry name" value="2-C-METHYL-D-ERYTHRITOL 4-PHOSPHATE CYTIDYLYLTRANSFERASE, CHLOROPLASTIC"/>
    <property type="match status" value="1"/>
</dbReference>
<evidence type="ECO:0000256" key="1">
    <source>
        <dbReference type="ARBA" id="ARBA00001282"/>
    </source>
</evidence>
<dbReference type="InterPro" id="IPR001228">
    <property type="entry name" value="IspD"/>
</dbReference>
<evidence type="ECO:0000256" key="2">
    <source>
        <dbReference type="ARBA" id="ARBA00004787"/>
    </source>
</evidence>
<dbReference type="CDD" id="cd02516">
    <property type="entry name" value="CDP-ME_synthetase"/>
    <property type="match status" value="1"/>
</dbReference>
<dbReference type="AlphaFoldDB" id="A0A1T4VFZ5"/>
<dbReference type="STRING" id="83771.SAMN02910357_00544"/>
<gene>
    <name evidence="7" type="primary">ispD</name>
    <name evidence="9" type="ORF">SAMN02745213_01451</name>
</gene>
<dbReference type="SUPFAM" id="SSF53448">
    <property type="entry name" value="Nucleotide-diphospho-sugar transferases"/>
    <property type="match status" value="1"/>
</dbReference>
<reference evidence="10" key="1">
    <citation type="submission" date="2017-02" db="EMBL/GenBank/DDBJ databases">
        <authorList>
            <person name="Varghese N."/>
            <person name="Submissions S."/>
        </authorList>
    </citation>
    <scope>NUCLEOTIDE SEQUENCE [LARGE SCALE GENOMIC DNA]</scope>
    <source>
        <strain evidence="10">DSM 3072</strain>
    </source>
</reference>
<comment type="catalytic activity">
    <reaction evidence="1 7">
        <text>2-C-methyl-D-erythritol 4-phosphate + CTP + H(+) = 4-CDP-2-C-methyl-D-erythritol + diphosphate</text>
        <dbReference type="Rhea" id="RHEA:13429"/>
        <dbReference type="ChEBI" id="CHEBI:15378"/>
        <dbReference type="ChEBI" id="CHEBI:33019"/>
        <dbReference type="ChEBI" id="CHEBI:37563"/>
        <dbReference type="ChEBI" id="CHEBI:57823"/>
        <dbReference type="ChEBI" id="CHEBI:58262"/>
        <dbReference type="EC" id="2.7.7.60"/>
    </reaction>
</comment>
<dbReference type="Gene3D" id="3.90.550.10">
    <property type="entry name" value="Spore Coat Polysaccharide Biosynthesis Protein SpsA, Chain A"/>
    <property type="match status" value="1"/>
</dbReference>
<dbReference type="InterPro" id="IPR018294">
    <property type="entry name" value="ISPD_synthase_CS"/>
</dbReference>
<dbReference type="InterPro" id="IPR034683">
    <property type="entry name" value="IspD/TarI"/>
</dbReference>
<proteinExistence type="inferred from homology"/>
<name>A0A1T4VFZ5_9GAMM</name>
<comment type="similarity">
    <text evidence="3 7">Belongs to the IspD/TarI cytidylyltransferase family. IspD subfamily.</text>
</comment>
<dbReference type="InterPro" id="IPR000014">
    <property type="entry name" value="PAS"/>
</dbReference>
<keyword evidence="10" id="KW-1185">Reference proteome</keyword>
<protein>
    <recommendedName>
        <fullName evidence="7">2-C-methyl-D-erythritol 4-phosphate cytidylyltransferase</fullName>
        <ecNumber evidence="7">2.7.7.60</ecNumber>
    </recommendedName>
    <alternativeName>
        <fullName evidence="7">4-diphosphocytidyl-2C-methyl-D-erythritol synthase</fullName>
    </alternativeName>
    <alternativeName>
        <fullName evidence="7">MEP cytidylyltransferase</fullName>
        <shortName evidence="7">MCT</shortName>
    </alternativeName>
</protein>
<dbReference type="RefSeq" id="WP_078928896.1">
    <property type="nucleotide sequence ID" value="NZ_FUXX01000023.1"/>
</dbReference>
<organism evidence="9 10">
    <name type="scientific">Succinivibrio dextrinosolvens DSM 3072</name>
    <dbReference type="NCBI Taxonomy" id="1123324"/>
    <lineage>
        <taxon>Bacteria</taxon>
        <taxon>Pseudomonadati</taxon>
        <taxon>Pseudomonadota</taxon>
        <taxon>Gammaproteobacteria</taxon>
        <taxon>Aeromonadales</taxon>
        <taxon>Succinivibrionaceae</taxon>
        <taxon>Succinivibrio</taxon>
    </lineage>
</organism>
<dbReference type="PROSITE" id="PS01295">
    <property type="entry name" value="ISPD"/>
    <property type="match status" value="1"/>
</dbReference>
<evidence type="ECO:0000259" key="8">
    <source>
        <dbReference type="PROSITE" id="PS50112"/>
    </source>
</evidence>
<evidence type="ECO:0000256" key="6">
    <source>
        <dbReference type="ARBA" id="ARBA00023229"/>
    </source>
</evidence>